<gene>
    <name evidence="2" type="ORF">SISNIDRAFT_484246</name>
</gene>
<feature type="compositionally biased region" description="Low complexity" evidence="1">
    <location>
        <begin position="383"/>
        <end position="396"/>
    </location>
</feature>
<name>A0A164W3J8_9AGAM</name>
<evidence type="ECO:0000256" key="1">
    <source>
        <dbReference type="SAM" id="MobiDB-lite"/>
    </source>
</evidence>
<protein>
    <submittedName>
        <fullName evidence="2">Uncharacterized protein</fullName>
    </submittedName>
</protein>
<feature type="region of interest" description="Disordered" evidence="1">
    <location>
        <begin position="176"/>
        <end position="246"/>
    </location>
</feature>
<dbReference type="EMBL" id="KV419403">
    <property type="protein sequence ID" value="KZS94708.1"/>
    <property type="molecule type" value="Genomic_DNA"/>
</dbReference>
<feature type="compositionally biased region" description="Low complexity" evidence="1">
    <location>
        <begin position="341"/>
        <end position="351"/>
    </location>
</feature>
<accession>A0A164W3J8</accession>
<evidence type="ECO:0000313" key="2">
    <source>
        <dbReference type="EMBL" id="KZS94708.1"/>
    </source>
</evidence>
<evidence type="ECO:0000313" key="3">
    <source>
        <dbReference type="Proteomes" id="UP000076722"/>
    </source>
</evidence>
<feature type="compositionally biased region" description="Polar residues" evidence="1">
    <location>
        <begin position="412"/>
        <end position="425"/>
    </location>
</feature>
<reference evidence="2 3" key="1">
    <citation type="journal article" date="2016" name="Mol. Biol. Evol.">
        <title>Comparative Genomics of Early-Diverging Mushroom-Forming Fungi Provides Insights into the Origins of Lignocellulose Decay Capabilities.</title>
        <authorList>
            <person name="Nagy L.G."/>
            <person name="Riley R."/>
            <person name="Tritt A."/>
            <person name="Adam C."/>
            <person name="Daum C."/>
            <person name="Floudas D."/>
            <person name="Sun H."/>
            <person name="Yadav J.S."/>
            <person name="Pangilinan J."/>
            <person name="Larsson K.H."/>
            <person name="Matsuura K."/>
            <person name="Barry K."/>
            <person name="Labutti K."/>
            <person name="Kuo R."/>
            <person name="Ohm R.A."/>
            <person name="Bhattacharya S.S."/>
            <person name="Shirouzu T."/>
            <person name="Yoshinaga Y."/>
            <person name="Martin F.M."/>
            <person name="Grigoriev I.V."/>
            <person name="Hibbett D.S."/>
        </authorList>
    </citation>
    <scope>NUCLEOTIDE SEQUENCE [LARGE SCALE GENOMIC DNA]</scope>
    <source>
        <strain evidence="2 3">HHB9708</strain>
    </source>
</reference>
<feature type="compositionally biased region" description="Pro residues" evidence="1">
    <location>
        <begin position="327"/>
        <end position="340"/>
    </location>
</feature>
<keyword evidence="3" id="KW-1185">Reference proteome</keyword>
<feature type="region of interest" description="Disordered" evidence="1">
    <location>
        <begin position="271"/>
        <end position="425"/>
    </location>
</feature>
<dbReference type="AlphaFoldDB" id="A0A164W3J8"/>
<feature type="compositionally biased region" description="Pro residues" evidence="1">
    <location>
        <begin position="187"/>
        <end position="203"/>
    </location>
</feature>
<proteinExistence type="predicted"/>
<sequence>MPPKAQKDSWSSRSLLSTYYADPLSDPTVHEQNGTLIHCNFSGMSDATRDLDLSQAVHEAYIGKTVDREWHVRESAAILEDWIDAKAVFEDTAVFTVTFVPVGSPKSFEEVKECVKPRLPLQFRNNRVIQDYMDRVVEDIAALIYDQAMITWKRVGFSPAIRKNMKVDLTCAVPSHKKSPLPTIRPLRPPPGNRTPKSPPPPVSSRAQSEPLFPRLPPPPDVSFSRIDHPTPSHAPPTSPTRVTKHENDHFGFAGLSINEEAANISLEEMKFAPGPSPLPHRQQALPSRSQVDRSRPPAVPLSPERAPARSIFQSRNAPSSNRSSQPPLPPPSLPPPFAPRPSRQRVAAQAHHQDGDDDEPYTVTQVQTVWHGVRRGEPSDVSTLTSSTSSSNPYVLDDEDEDDLYVAPGGFQNTSQVSQHQRYF</sequence>
<dbReference type="Proteomes" id="UP000076722">
    <property type="component" value="Unassembled WGS sequence"/>
</dbReference>
<organism evidence="2 3">
    <name type="scientific">Sistotremastrum niveocremeum HHB9708</name>
    <dbReference type="NCBI Taxonomy" id="1314777"/>
    <lineage>
        <taxon>Eukaryota</taxon>
        <taxon>Fungi</taxon>
        <taxon>Dikarya</taxon>
        <taxon>Basidiomycota</taxon>
        <taxon>Agaricomycotina</taxon>
        <taxon>Agaricomycetes</taxon>
        <taxon>Sistotremastrales</taxon>
        <taxon>Sistotremastraceae</taxon>
        <taxon>Sertulicium</taxon>
        <taxon>Sertulicium niveocremeum</taxon>
    </lineage>
</organism>